<protein>
    <submittedName>
        <fullName evidence="2">Uncharacterized protein</fullName>
    </submittedName>
</protein>
<evidence type="ECO:0000256" key="1">
    <source>
        <dbReference type="SAM" id="Coils"/>
    </source>
</evidence>
<reference evidence="3" key="1">
    <citation type="journal article" date="2017" name="Nat. Ecol. Evol.">
        <title>Genome expansion and lineage-specific genetic innovations in the forest pathogenic fungi Armillaria.</title>
        <authorList>
            <person name="Sipos G."/>
            <person name="Prasanna A.N."/>
            <person name="Walter M.C."/>
            <person name="O'Connor E."/>
            <person name="Balint B."/>
            <person name="Krizsan K."/>
            <person name="Kiss B."/>
            <person name="Hess J."/>
            <person name="Varga T."/>
            <person name="Slot J."/>
            <person name="Riley R."/>
            <person name="Boka B."/>
            <person name="Rigling D."/>
            <person name="Barry K."/>
            <person name="Lee J."/>
            <person name="Mihaltcheva S."/>
            <person name="LaButti K."/>
            <person name="Lipzen A."/>
            <person name="Waldron R."/>
            <person name="Moloney N.M."/>
            <person name="Sperisen C."/>
            <person name="Kredics L."/>
            <person name="Vagvoelgyi C."/>
            <person name="Patrignani A."/>
            <person name="Fitzpatrick D."/>
            <person name="Nagy I."/>
            <person name="Doyle S."/>
            <person name="Anderson J.B."/>
            <person name="Grigoriev I.V."/>
            <person name="Gueldener U."/>
            <person name="Muensterkoetter M."/>
            <person name="Nagy L.G."/>
        </authorList>
    </citation>
    <scope>NUCLEOTIDE SEQUENCE [LARGE SCALE GENOMIC DNA]</scope>
    <source>
        <strain evidence="3">C18/9</strain>
    </source>
</reference>
<feature type="coiled-coil region" evidence="1">
    <location>
        <begin position="12"/>
        <end position="39"/>
    </location>
</feature>
<keyword evidence="3" id="KW-1185">Reference proteome</keyword>
<name>A0A284SAA5_ARMOS</name>
<dbReference type="OrthoDB" id="10255174at2759"/>
<evidence type="ECO:0000313" key="3">
    <source>
        <dbReference type="Proteomes" id="UP000219338"/>
    </source>
</evidence>
<dbReference type="Gene3D" id="3.40.50.12660">
    <property type="match status" value="1"/>
</dbReference>
<dbReference type="Proteomes" id="UP000219338">
    <property type="component" value="Unassembled WGS sequence"/>
</dbReference>
<gene>
    <name evidence="2" type="ORF">ARMOST_21462</name>
</gene>
<dbReference type="AlphaFoldDB" id="A0A284SAA5"/>
<organism evidence="2 3">
    <name type="scientific">Armillaria ostoyae</name>
    <name type="common">Armillaria root rot fungus</name>
    <dbReference type="NCBI Taxonomy" id="47428"/>
    <lineage>
        <taxon>Eukaryota</taxon>
        <taxon>Fungi</taxon>
        <taxon>Dikarya</taxon>
        <taxon>Basidiomycota</taxon>
        <taxon>Agaricomycotina</taxon>
        <taxon>Agaricomycetes</taxon>
        <taxon>Agaricomycetidae</taxon>
        <taxon>Agaricales</taxon>
        <taxon>Marasmiineae</taxon>
        <taxon>Physalacriaceae</taxon>
        <taxon>Armillaria</taxon>
    </lineage>
</organism>
<keyword evidence="1" id="KW-0175">Coiled coil</keyword>
<dbReference type="EMBL" id="FUEG01000050">
    <property type="protein sequence ID" value="SJL17895.1"/>
    <property type="molecule type" value="Genomic_DNA"/>
</dbReference>
<accession>A0A284SAA5</accession>
<proteinExistence type="predicted"/>
<evidence type="ECO:0000313" key="2">
    <source>
        <dbReference type="EMBL" id="SJL17895.1"/>
    </source>
</evidence>
<sequence length="203" mass="22778">MPRGRLAPADSADTTLLELEQTAEQIHQLEEVELELAKQLGMSGEDIDSVAVLLKTKNKVLSNGDYSSTLGRPHKLHRLRLQYSRCQRSLPVELEVCPSLPDPPHHVDASRFWAILIGIDDYTYYPLHGCVSDVRSMERYLTEVLGIPSDRIQLLLGSKEHASPEDPMKPSRDHITGALLSIITNSQIAHGDVRDRRNLEKVN</sequence>